<dbReference type="InterPro" id="IPR043128">
    <property type="entry name" value="Rev_trsase/Diguanyl_cyclase"/>
</dbReference>
<organism evidence="4 5">
    <name type="scientific">Gossypium anomalum</name>
    <dbReference type="NCBI Taxonomy" id="47600"/>
    <lineage>
        <taxon>Eukaryota</taxon>
        <taxon>Viridiplantae</taxon>
        <taxon>Streptophyta</taxon>
        <taxon>Embryophyta</taxon>
        <taxon>Tracheophyta</taxon>
        <taxon>Spermatophyta</taxon>
        <taxon>Magnoliopsida</taxon>
        <taxon>eudicotyledons</taxon>
        <taxon>Gunneridae</taxon>
        <taxon>Pentapetalae</taxon>
        <taxon>rosids</taxon>
        <taxon>malvids</taxon>
        <taxon>Malvales</taxon>
        <taxon>Malvaceae</taxon>
        <taxon>Malvoideae</taxon>
        <taxon>Gossypium</taxon>
    </lineage>
</organism>
<keyword evidence="1" id="KW-0511">Multifunctional enzyme</keyword>
<evidence type="ECO:0000259" key="3">
    <source>
        <dbReference type="Pfam" id="PF17921"/>
    </source>
</evidence>
<evidence type="ECO:0000259" key="2">
    <source>
        <dbReference type="Pfam" id="PF17919"/>
    </source>
</evidence>
<dbReference type="InterPro" id="IPR050951">
    <property type="entry name" value="Retrovirus_Pol_polyprotein"/>
</dbReference>
<dbReference type="Gene3D" id="3.30.70.270">
    <property type="match status" value="2"/>
</dbReference>
<dbReference type="InterPro" id="IPR041588">
    <property type="entry name" value="Integrase_H2C2"/>
</dbReference>
<dbReference type="Pfam" id="PF17921">
    <property type="entry name" value="Integrase_H2C2"/>
    <property type="match status" value="1"/>
</dbReference>
<feature type="domain" description="Integrase zinc-binding" evidence="3">
    <location>
        <begin position="285"/>
        <end position="337"/>
    </location>
</feature>
<name>A0A8J5ZDY6_9ROSI</name>
<dbReference type="Proteomes" id="UP000701853">
    <property type="component" value="Chromosome 3"/>
</dbReference>
<dbReference type="SUPFAM" id="SSF56672">
    <property type="entry name" value="DNA/RNA polymerases"/>
    <property type="match status" value="1"/>
</dbReference>
<dbReference type="EMBL" id="JAHUZN010000003">
    <property type="protein sequence ID" value="KAG8499142.1"/>
    <property type="molecule type" value="Genomic_DNA"/>
</dbReference>
<comment type="caution">
    <text evidence="4">The sequence shown here is derived from an EMBL/GenBank/DDBJ whole genome shotgun (WGS) entry which is preliminary data.</text>
</comment>
<dbReference type="InterPro" id="IPR041577">
    <property type="entry name" value="RT_RNaseH_2"/>
</dbReference>
<dbReference type="GO" id="GO:0003824">
    <property type="term" value="F:catalytic activity"/>
    <property type="evidence" value="ECO:0007669"/>
    <property type="project" value="UniProtKB-KW"/>
</dbReference>
<dbReference type="AlphaFoldDB" id="A0A8J5ZDY6"/>
<feature type="domain" description="Reverse transcriptase/retrotransposon-derived protein RNase H-like" evidence="2">
    <location>
        <begin position="125"/>
        <end position="175"/>
    </location>
</feature>
<dbReference type="FunFam" id="3.30.70.270:FF:000020">
    <property type="entry name" value="Transposon Tf2-6 polyprotein-like Protein"/>
    <property type="match status" value="1"/>
</dbReference>
<dbReference type="OrthoDB" id="415724at2759"/>
<reference evidence="4 5" key="1">
    <citation type="journal article" date="2021" name="bioRxiv">
        <title>The Gossypium anomalum genome as a resource for cotton improvement and evolutionary analysis of hybrid incompatibility.</title>
        <authorList>
            <person name="Grover C.E."/>
            <person name="Yuan D."/>
            <person name="Arick M.A."/>
            <person name="Miller E.R."/>
            <person name="Hu G."/>
            <person name="Peterson D.G."/>
            <person name="Wendel J.F."/>
            <person name="Udall J.A."/>
        </authorList>
    </citation>
    <scope>NUCLEOTIDE SEQUENCE [LARGE SCALE GENOMIC DNA]</scope>
    <source>
        <strain evidence="4">JFW-Udall</strain>
        <tissue evidence="4">Leaf</tissue>
    </source>
</reference>
<protein>
    <recommendedName>
        <fullName evidence="6">DNA/RNA polymerases superfamily protein</fullName>
    </recommendedName>
</protein>
<dbReference type="PANTHER" id="PTHR37984:SF5">
    <property type="entry name" value="PROTEIN NYNRIN-LIKE"/>
    <property type="match status" value="1"/>
</dbReference>
<proteinExistence type="predicted"/>
<evidence type="ECO:0008006" key="6">
    <source>
        <dbReference type="Google" id="ProtNLM"/>
    </source>
</evidence>
<dbReference type="Gene3D" id="1.10.340.70">
    <property type="match status" value="1"/>
</dbReference>
<evidence type="ECO:0000313" key="5">
    <source>
        <dbReference type="Proteomes" id="UP000701853"/>
    </source>
</evidence>
<dbReference type="InterPro" id="IPR043502">
    <property type="entry name" value="DNA/RNA_pol_sf"/>
</dbReference>
<evidence type="ECO:0000256" key="1">
    <source>
        <dbReference type="ARBA" id="ARBA00023268"/>
    </source>
</evidence>
<dbReference type="Pfam" id="PF17919">
    <property type="entry name" value="RT_RNaseH_2"/>
    <property type="match status" value="1"/>
</dbReference>
<dbReference type="PANTHER" id="PTHR37984">
    <property type="entry name" value="PROTEIN CBG26694"/>
    <property type="match status" value="1"/>
</dbReference>
<evidence type="ECO:0000313" key="4">
    <source>
        <dbReference type="EMBL" id="KAG8499142.1"/>
    </source>
</evidence>
<accession>A0A8J5ZDY6</accession>
<gene>
    <name evidence="4" type="ORF">CXB51_005543</name>
</gene>
<keyword evidence="5" id="KW-1185">Reference proteome</keyword>
<sequence>MERSCCVFKDRFEIRLLSIANERLRYSENCFQNEPLRDKKLYAKFSKSEFWLREVGFLGHIVSASGTRVDPSKISAIMDWKPPRNVSEIHSFLGLAGYYIQFVKGFLMIANPLTKLLQKDVKFDWSEKRQKSFDQLKTLLTEAPVLVQPESGKEFVIYSDASLIGLGCVLMQEGKRRWLDILKDYDIVIDYHPGKANVVADALSRKSLFALRTMNAHLVMSDDGSVLAKLKARPLFIQQIIEAQKIDNEILAKRAQCDLESNLEFRVDKDDCLRFRDRICVSGNSDLIQMILNEAHNSRLSVHPASTKMYNDLKQHYWWSRMKSDIFDFVSKCLICQ</sequence>